<dbReference type="InterPro" id="IPR058792">
    <property type="entry name" value="Beta-barrel_RND_2"/>
</dbReference>
<dbReference type="Proteomes" id="UP000623307">
    <property type="component" value="Chromosome 2"/>
</dbReference>
<keyword evidence="2" id="KW-0813">Transport</keyword>
<dbReference type="InterPro" id="IPR042230">
    <property type="entry name" value="CusF_sf"/>
</dbReference>
<dbReference type="GO" id="GO:0046914">
    <property type="term" value="F:transition metal ion binding"/>
    <property type="evidence" value="ECO:0007669"/>
    <property type="project" value="TreeGrafter"/>
</dbReference>
<comment type="similarity">
    <text evidence="1">Belongs to the membrane fusion protein (MFP) (TC 8.A.1) family.</text>
</comment>
<feature type="compositionally biased region" description="Low complexity" evidence="5">
    <location>
        <begin position="33"/>
        <end position="48"/>
    </location>
</feature>
<feature type="domain" description="CusB-like beta-barrel" evidence="9">
    <location>
        <begin position="267"/>
        <end position="342"/>
    </location>
</feature>
<evidence type="ECO:0000256" key="5">
    <source>
        <dbReference type="SAM" id="MobiDB-lite"/>
    </source>
</evidence>
<name>A0A375G2R3_9BURK</name>
<dbReference type="InterPro" id="IPR058790">
    <property type="entry name" value="BSH_CusB"/>
</dbReference>
<reference evidence="13" key="1">
    <citation type="submission" date="2018-01" db="EMBL/GenBank/DDBJ databases">
        <authorList>
            <person name="Clerissi C."/>
        </authorList>
    </citation>
    <scope>NUCLEOTIDE SEQUENCE</scope>
    <source>
        <strain evidence="13">Cupriavidus oxalaticus LMG 2235</strain>
    </source>
</reference>
<dbReference type="SUPFAM" id="SSF111369">
    <property type="entry name" value="HlyD-like secretion proteins"/>
    <property type="match status" value="1"/>
</dbReference>
<dbReference type="Gene3D" id="2.40.30.170">
    <property type="match status" value="1"/>
</dbReference>
<evidence type="ECO:0000313" key="12">
    <source>
        <dbReference type="EMBL" id="SPC06667.1"/>
    </source>
</evidence>
<evidence type="ECO:0000259" key="7">
    <source>
        <dbReference type="Pfam" id="PF25869"/>
    </source>
</evidence>
<dbReference type="GO" id="GO:0016020">
    <property type="term" value="C:membrane"/>
    <property type="evidence" value="ECO:0007669"/>
    <property type="project" value="InterPro"/>
</dbReference>
<dbReference type="EMBL" id="OGUS01000066">
    <property type="protein sequence ID" value="SPC06667.1"/>
    <property type="molecule type" value="Genomic_DNA"/>
</dbReference>
<dbReference type="Pfam" id="PF19335">
    <property type="entry name" value="HMBD"/>
    <property type="match status" value="1"/>
</dbReference>
<reference evidence="14" key="2">
    <citation type="submission" date="2018-01" db="EMBL/GenBank/DDBJ databases">
        <authorList>
            <person name="Gaut B.S."/>
            <person name="Morton B.R."/>
            <person name="Clegg M.T."/>
            <person name="Duvall M.R."/>
        </authorList>
    </citation>
    <scope>NUCLEOTIDE SEQUENCE [LARGE SCALE GENOMIC DNA]</scope>
</reference>
<feature type="domain" description="Heavy metal binding" evidence="6">
    <location>
        <begin position="64"/>
        <end position="91"/>
    </location>
</feature>
<evidence type="ECO:0000259" key="9">
    <source>
        <dbReference type="Pfam" id="PF25954"/>
    </source>
</evidence>
<dbReference type="InterPro" id="IPR045800">
    <property type="entry name" value="HMBD"/>
</dbReference>
<gene>
    <name evidence="13" type="ORF">CO2235_150003</name>
    <name evidence="12" type="ORF">CO2235_U600112</name>
    <name evidence="11" type="ORF">JTE92_20335</name>
</gene>
<dbReference type="Pfam" id="PF25975">
    <property type="entry name" value="CzcB_C"/>
    <property type="match status" value="1"/>
</dbReference>
<dbReference type="PANTHER" id="PTHR30097:SF15">
    <property type="entry name" value="CATION EFFLUX SYSTEM PROTEIN CUSB"/>
    <property type="match status" value="1"/>
</dbReference>
<evidence type="ECO:0000313" key="11">
    <source>
        <dbReference type="EMBL" id="QRQ95767.1"/>
    </source>
</evidence>
<reference evidence="11 15" key="3">
    <citation type="submission" date="2021-02" db="EMBL/GenBank/DDBJ databases">
        <title>Complete Genome Sequence of Cupriavidus oxalaticus Strain Ox1, a Soil Oxalate-Degrading Species.</title>
        <authorList>
            <person name="Palmieri F."/>
            <person name="Udriet P."/>
            <person name="Deuasquier M."/>
            <person name="Beaudoing E."/>
            <person name="Johnson S.L."/>
            <person name="Davenport K.W."/>
            <person name="Chain P.S."/>
            <person name="Bindschedler S."/>
            <person name="Junier P."/>
        </authorList>
    </citation>
    <scope>NUCLEOTIDE SEQUENCE [LARGE SCALE GENOMIC DNA]</scope>
    <source>
        <strain evidence="11 15">Ox1</strain>
    </source>
</reference>
<dbReference type="Pfam" id="PF25919">
    <property type="entry name" value="BSH_CusB"/>
    <property type="match status" value="1"/>
</dbReference>
<feature type="region of interest" description="Disordered" evidence="5">
    <location>
        <begin position="33"/>
        <end position="55"/>
    </location>
</feature>
<evidence type="ECO:0000256" key="1">
    <source>
        <dbReference type="ARBA" id="ARBA00009477"/>
    </source>
</evidence>
<feature type="domain" description="CusB-like three alpha-helical bundle" evidence="7">
    <location>
        <begin position="179"/>
        <end position="230"/>
    </location>
</feature>
<dbReference type="GO" id="GO:0015679">
    <property type="term" value="P:plasma membrane copper ion transport"/>
    <property type="evidence" value="ECO:0007669"/>
    <property type="project" value="TreeGrafter"/>
</dbReference>
<dbReference type="InterPro" id="IPR021647">
    <property type="entry name" value="CusF_Ec"/>
</dbReference>
<evidence type="ECO:0000313" key="15">
    <source>
        <dbReference type="Proteomes" id="UP000623307"/>
    </source>
</evidence>
<dbReference type="PANTHER" id="PTHR30097">
    <property type="entry name" value="CATION EFFLUX SYSTEM PROTEIN CUSB"/>
    <property type="match status" value="1"/>
</dbReference>
<dbReference type="Pfam" id="PF25954">
    <property type="entry name" value="Beta-barrel_RND_2"/>
    <property type="match status" value="1"/>
</dbReference>
<dbReference type="Pfam" id="PF25869">
    <property type="entry name" value="3HB_CusB"/>
    <property type="match status" value="1"/>
</dbReference>
<dbReference type="Proteomes" id="UP000256862">
    <property type="component" value="Chromosome CO2235"/>
</dbReference>
<dbReference type="Gene3D" id="2.40.50.320">
    <property type="entry name" value="Copper binding periplasmic protein CusF"/>
    <property type="match status" value="1"/>
</dbReference>
<accession>A0A375G2R3</accession>
<dbReference type="RefSeq" id="WP_063238915.1">
    <property type="nucleotide sequence ID" value="NZ_CP069810.1"/>
</dbReference>
<evidence type="ECO:0000259" key="10">
    <source>
        <dbReference type="Pfam" id="PF25975"/>
    </source>
</evidence>
<dbReference type="EMBL" id="OGUS01000115">
    <property type="protein sequence ID" value="SPC12348.1"/>
    <property type="molecule type" value="Genomic_DNA"/>
</dbReference>
<organism evidence="13">
    <name type="scientific">Cupriavidus oxalaticus</name>
    <dbReference type="NCBI Taxonomy" id="96344"/>
    <lineage>
        <taxon>Bacteria</taxon>
        <taxon>Pseudomonadati</taxon>
        <taxon>Pseudomonadota</taxon>
        <taxon>Betaproteobacteria</taxon>
        <taxon>Burkholderiales</taxon>
        <taxon>Burkholderiaceae</taxon>
        <taxon>Cupriavidus</taxon>
    </lineage>
</organism>
<dbReference type="EMBL" id="CP069812">
    <property type="protein sequence ID" value="QRQ95767.1"/>
    <property type="molecule type" value="Genomic_DNA"/>
</dbReference>
<dbReference type="InterPro" id="IPR006143">
    <property type="entry name" value="RND_pump_MFP"/>
</dbReference>
<evidence type="ECO:0000256" key="4">
    <source>
        <dbReference type="ARBA" id="ARBA00023065"/>
    </source>
</evidence>
<keyword evidence="4" id="KW-0406">Ion transport</keyword>
<feature type="domain" description="CzcB-like C-terminal circularly permuted SH3-like" evidence="10">
    <location>
        <begin position="351"/>
        <end position="409"/>
    </location>
</feature>
<evidence type="ECO:0000259" key="6">
    <source>
        <dbReference type="Pfam" id="PF19335"/>
    </source>
</evidence>
<proteinExistence type="inferred from homology"/>
<feature type="domain" description="CusB-like barrel-sandwich hybrid" evidence="8">
    <location>
        <begin position="143"/>
        <end position="263"/>
    </location>
</feature>
<dbReference type="InterPro" id="IPR051909">
    <property type="entry name" value="MFP_Cation_Efflux"/>
</dbReference>
<evidence type="ECO:0000256" key="2">
    <source>
        <dbReference type="ARBA" id="ARBA00022448"/>
    </source>
</evidence>
<evidence type="ECO:0000259" key="8">
    <source>
        <dbReference type="Pfam" id="PF25919"/>
    </source>
</evidence>
<dbReference type="Gene3D" id="2.40.420.20">
    <property type="match status" value="1"/>
</dbReference>
<dbReference type="GO" id="GO:0022857">
    <property type="term" value="F:transmembrane transporter activity"/>
    <property type="evidence" value="ECO:0007669"/>
    <property type="project" value="InterPro"/>
</dbReference>
<dbReference type="Gene3D" id="6.10.140.730">
    <property type="match status" value="1"/>
</dbReference>
<dbReference type="FunFam" id="2.40.30.170:FF:000010">
    <property type="entry name" value="Efflux RND transporter periplasmic adaptor subunit"/>
    <property type="match status" value="1"/>
</dbReference>
<keyword evidence="3" id="KW-0732">Signal</keyword>
<dbReference type="InterPro" id="IPR058649">
    <property type="entry name" value="CzcB_C"/>
</dbReference>
<protein>
    <submittedName>
        <fullName evidence="11">Efflux RND transporter periplasmic adaptor subunit</fullName>
    </submittedName>
    <submittedName>
        <fullName evidence="13">Efflux transporter, RND family, MFP subunit</fullName>
    </submittedName>
</protein>
<sequence>MRKHIIATAAVLVLVGAALYGAYRFGVTRGTQSAQSSQSSASPGAQAALKAGDTDPKTGKKILYWHDPMVPGQRFDKPGKSPFMDMQLVPVYADGDGSGSGSGVTVDSRVAQNLGIRTAEVKPSRMSPVLEAPGNVAIDERSVQVIQARTNAFVQHVAVKATLDPVRRGQALVTLYSPDWVAAQEEYLAVSRLAAGEHTDLRGAARARMLQAGMTPGQVSAVESSGKLQPHLGIVSPVDGLVTEVAVREGMTVSPGMTLFRLADLSQVWVIAEVPEGQTRAIAPGVAVKVLPTGAPEPLVGKIDTVLPDVNPATRTIKVRIVLANKGRRLLPGMFATVRFDSGDQKEALLIPVESVIRTGQRSIVMVDAGKAGFVATEVKTGREAAGMVEVLDGLKAGQKVVTSGQFLIDSEASLRGTAERMSATPAASAPAAAAAAPEHEGVGRVEAVTGGGLTISHGPIPSAQWGAMTMDFAAPPAGLPKGLKPGDRIRFRFHLNSDGMAILSSVEPAASAPGAKP</sequence>
<dbReference type="AlphaFoldDB" id="A0A375G2R3"/>
<dbReference type="FunFam" id="2.40.420.20:FF:000003">
    <property type="entry name" value="Cation efflux system protein cusB"/>
    <property type="match status" value="1"/>
</dbReference>
<evidence type="ECO:0000313" key="14">
    <source>
        <dbReference type="Proteomes" id="UP000256862"/>
    </source>
</evidence>
<evidence type="ECO:0000313" key="13">
    <source>
        <dbReference type="EMBL" id="SPC12348.1"/>
    </source>
</evidence>
<dbReference type="GeneID" id="303491906"/>
<evidence type="ECO:0000256" key="3">
    <source>
        <dbReference type="ARBA" id="ARBA00022729"/>
    </source>
</evidence>
<dbReference type="OrthoDB" id="9806939at2"/>
<dbReference type="Pfam" id="PF11604">
    <property type="entry name" value="CusF_Ec"/>
    <property type="match status" value="1"/>
</dbReference>
<dbReference type="GO" id="GO:0030288">
    <property type="term" value="C:outer membrane-bounded periplasmic space"/>
    <property type="evidence" value="ECO:0007669"/>
    <property type="project" value="TreeGrafter"/>
</dbReference>
<dbReference type="NCBIfam" id="TIGR01730">
    <property type="entry name" value="RND_mfp"/>
    <property type="match status" value="1"/>
</dbReference>
<keyword evidence="15" id="KW-1185">Reference proteome</keyword>
<dbReference type="GO" id="GO:0060003">
    <property type="term" value="P:copper ion export"/>
    <property type="evidence" value="ECO:0007669"/>
    <property type="project" value="TreeGrafter"/>
</dbReference>
<dbReference type="InterPro" id="IPR058791">
    <property type="entry name" value="3HB_CusB"/>
</dbReference>